<evidence type="ECO:0000256" key="6">
    <source>
        <dbReference type="SAM" id="Phobius"/>
    </source>
</evidence>
<dbReference type="InterPro" id="IPR004827">
    <property type="entry name" value="bZIP"/>
</dbReference>
<keyword evidence="6" id="KW-0472">Membrane</keyword>
<dbReference type="GO" id="GO:0045893">
    <property type="term" value="P:positive regulation of DNA-templated transcription"/>
    <property type="evidence" value="ECO:0007669"/>
    <property type="project" value="InterPro"/>
</dbReference>
<feature type="transmembrane region" description="Helical" evidence="6">
    <location>
        <begin position="35"/>
        <end position="56"/>
    </location>
</feature>
<sequence>MYGRLKECSVNSPNNGPLPLNAPSWGQAPFVPEGLLSSLMAIVTCFIGLHYGHVIVNFKDHKHRIQQCYMCVTAGALFTAVYVMVDVWGYSKYWTIVLKWMGKNALLIYVLVSCKILPQALNQRRRRRRHAAALSLLLHSISSANTRIFKFTLSSRNMGSYMNFKNIADIPQLESNGGKSIGNGDFPLARQSSIYSLTFDELQTTFSGLGKDFGSINMEELLKSIWTAEESEAVTSSTGGGGDGNAPVGNLQRQGSLTLPRTLSQKTVDEVWRNFQKETTVCTKDRSDTGKSNFGQRQSTLGEMTLEEFLVKAGVVREDMQSTSNSSGITFNNGLSQQNNNNGFNIAFQQPTQNTGLLINQIAANNMLNVVGPTASQQQQPQQQQPLFPKQTTVAFASPMQLSNNGQLASPRTRAPAVGMSSPSVNANMAQGGVMGMKGFYTGVSPAKGGSPENDFVARSNVDTSPLSPSPYAFSEGGRGRRSGSSLEKVVERRRRRMIKNRESAARSRARKQVNLYVELLSDDLQYCLVLLILEDHYIHRIYSKLLINMTFGQQLCIMKMTHAILSKRAEDFDSITLVFNAYTLELEAEVAKLKKINEELRKNQAEIIEKQKNQLTDKRNMPCGYKLRCLRRTLTGPW</sequence>
<dbReference type="EMBL" id="JBANQN010000001">
    <property type="protein sequence ID" value="KAK6805683.1"/>
    <property type="molecule type" value="Genomic_DNA"/>
</dbReference>
<dbReference type="PANTHER" id="PTHR22952">
    <property type="entry name" value="CAMP-RESPONSE ELEMENT BINDING PROTEIN-RELATED"/>
    <property type="match status" value="1"/>
</dbReference>
<evidence type="ECO:0000256" key="2">
    <source>
        <dbReference type="ARBA" id="ARBA00023125"/>
    </source>
</evidence>
<keyword evidence="6" id="KW-1133">Transmembrane helix</keyword>
<evidence type="ECO:0000313" key="8">
    <source>
        <dbReference type="EMBL" id="KAK6805683.1"/>
    </source>
</evidence>
<dbReference type="InterPro" id="IPR043452">
    <property type="entry name" value="BZIP46-like"/>
</dbReference>
<dbReference type="GO" id="GO:0005634">
    <property type="term" value="C:nucleus"/>
    <property type="evidence" value="ECO:0007669"/>
    <property type="project" value="UniProtKB-SubCell"/>
</dbReference>
<dbReference type="Gene3D" id="1.20.5.170">
    <property type="match status" value="1"/>
</dbReference>
<dbReference type="PROSITE" id="PS00036">
    <property type="entry name" value="BZIP_BASIC"/>
    <property type="match status" value="1"/>
</dbReference>
<dbReference type="AlphaFoldDB" id="A0AAN8UD93"/>
<keyword evidence="9" id="KW-1185">Reference proteome</keyword>
<feature type="region of interest" description="Disordered" evidence="5">
    <location>
        <begin position="459"/>
        <end position="491"/>
    </location>
</feature>
<dbReference type="GO" id="GO:0003677">
    <property type="term" value="F:DNA binding"/>
    <property type="evidence" value="ECO:0007669"/>
    <property type="project" value="UniProtKB-KW"/>
</dbReference>
<feature type="region of interest" description="Disordered" evidence="5">
    <location>
        <begin position="232"/>
        <end position="262"/>
    </location>
</feature>
<organism evidence="8 9">
    <name type="scientific">Solanum bulbocastanum</name>
    <name type="common">Wild potato</name>
    <dbReference type="NCBI Taxonomy" id="147425"/>
    <lineage>
        <taxon>Eukaryota</taxon>
        <taxon>Viridiplantae</taxon>
        <taxon>Streptophyta</taxon>
        <taxon>Embryophyta</taxon>
        <taxon>Tracheophyta</taxon>
        <taxon>Spermatophyta</taxon>
        <taxon>Magnoliopsida</taxon>
        <taxon>eudicotyledons</taxon>
        <taxon>Gunneridae</taxon>
        <taxon>Pentapetalae</taxon>
        <taxon>asterids</taxon>
        <taxon>lamiids</taxon>
        <taxon>Solanales</taxon>
        <taxon>Solanaceae</taxon>
        <taxon>Solanoideae</taxon>
        <taxon>Solaneae</taxon>
        <taxon>Solanum</taxon>
    </lineage>
</organism>
<gene>
    <name evidence="8" type="ORF">RDI58_003468</name>
</gene>
<evidence type="ECO:0000256" key="3">
    <source>
        <dbReference type="ARBA" id="ARBA00023242"/>
    </source>
</evidence>
<dbReference type="GO" id="GO:0003700">
    <property type="term" value="F:DNA-binding transcription factor activity"/>
    <property type="evidence" value="ECO:0007669"/>
    <property type="project" value="InterPro"/>
</dbReference>
<dbReference type="SUPFAM" id="SSF57959">
    <property type="entry name" value="Leucine zipper domain"/>
    <property type="match status" value="1"/>
</dbReference>
<evidence type="ECO:0000256" key="1">
    <source>
        <dbReference type="ARBA" id="ARBA00004123"/>
    </source>
</evidence>
<evidence type="ECO:0000256" key="5">
    <source>
        <dbReference type="SAM" id="MobiDB-lite"/>
    </source>
</evidence>
<evidence type="ECO:0000256" key="4">
    <source>
        <dbReference type="SAM" id="Coils"/>
    </source>
</evidence>
<feature type="transmembrane region" description="Helical" evidence="6">
    <location>
        <begin position="68"/>
        <end position="85"/>
    </location>
</feature>
<keyword evidence="2" id="KW-0238">DNA-binding</keyword>
<keyword evidence="4" id="KW-0175">Coiled coil</keyword>
<comment type="subcellular location">
    <subcellularLocation>
        <location evidence="1">Nucleus</location>
    </subcellularLocation>
</comment>
<name>A0AAN8UD93_SOLBU</name>
<dbReference type="Proteomes" id="UP001371456">
    <property type="component" value="Unassembled WGS sequence"/>
</dbReference>
<evidence type="ECO:0000259" key="7">
    <source>
        <dbReference type="PROSITE" id="PS00036"/>
    </source>
</evidence>
<feature type="compositionally biased region" description="Polar residues" evidence="5">
    <location>
        <begin position="251"/>
        <end position="262"/>
    </location>
</feature>
<feature type="coiled-coil region" evidence="4">
    <location>
        <begin position="580"/>
        <end position="614"/>
    </location>
</feature>
<keyword evidence="3" id="KW-0539">Nucleus</keyword>
<dbReference type="InterPro" id="IPR046347">
    <property type="entry name" value="bZIP_sf"/>
</dbReference>
<reference evidence="8 9" key="1">
    <citation type="submission" date="2024-02" db="EMBL/GenBank/DDBJ databases">
        <title>de novo genome assembly of Solanum bulbocastanum strain 11H21.</title>
        <authorList>
            <person name="Hosaka A.J."/>
        </authorList>
    </citation>
    <scope>NUCLEOTIDE SEQUENCE [LARGE SCALE GENOMIC DNA]</scope>
    <source>
        <tissue evidence="8">Young leaves</tissue>
    </source>
</reference>
<comment type="caution">
    <text evidence="8">The sequence shown here is derived from an EMBL/GenBank/DDBJ whole genome shotgun (WGS) entry which is preliminary data.</text>
</comment>
<proteinExistence type="predicted"/>
<feature type="domain" description="BZIP" evidence="7">
    <location>
        <begin position="496"/>
        <end position="511"/>
    </location>
</feature>
<protein>
    <recommendedName>
        <fullName evidence="7">BZIP domain-containing protein</fullName>
    </recommendedName>
</protein>
<keyword evidence="6" id="KW-0812">Transmembrane</keyword>
<dbReference type="PANTHER" id="PTHR22952:SF445">
    <property type="entry name" value="ABSCISIC ACID-INSENSITIVE 5-LIKE PROTEIN 7"/>
    <property type="match status" value="1"/>
</dbReference>
<evidence type="ECO:0000313" key="9">
    <source>
        <dbReference type="Proteomes" id="UP001371456"/>
    </source>
</evidence>
<accession>A0AAN8UD93</accession>